<reference evidence="1" key="1">
    <citation type="submission" date="2020-10" db="EMBL/GenBank/DDBJ databases">
        <authorList>
            <person name="Gilroy R."/>
        </authorList>
    </citation>
    <scope>NUCLEOTIDE SEQUENCE</scope>
    <source>
        <strain evidence="1">ChiSjej4B22-9803</strain>
    </source>
</reference>
<evidence type="ECO:0000313" key="1">
    <source>
        <dbReference type="EMBL" id="HIU48799.1"/>
    </source>
</evidence>
<sequence>MAGRPPKFNSAKEMQRLIDKYFRDCKGKVLKDKQGKVMMDKWGAPIVIECRPPTVTGLALALGFNSRQSLLNYQGKKEFMDTITRAKSRVECYTEERLFDKEGAAGAKFSLRNNFKNWQDRPEEEDETAGVVVIREIKKT</sequence>
<name>A0A9D1S691_9FIRM</name>
<proteinExistence type="predicted"/>
<accession>A0A9D1S691</accession>
<dbReference type="EMBL" id="DVND01000143">
    <property type="protein sequence ID" value="HIU48799.1"/>
    <property type="molecule type" value="Genomic_DNA"/>
</dbReference>
<dbReference type="Proteomes" id="UP000824111">
    <property type="component" value="Unassembled WGS sequence"/>
</dbReference>
<organism evidence="1 2">
    <name type="scientific">Candidatus Avimonoglobus intestinipullorum</name>
    <dbReference type="NCBI Taxonomy" id="2840699"/>
    <lineage>
        <taxon>Bacteria</taxon>
        <taxon>Bacillati</taxon>
        <taxon>Bacillota</taxon>
        <taxon>Clostridia</taxon>
        <taxon>Eubacteriales</taxon>
        <taxon>Candidatus Avimonoglobus</taxon>
    </lineage>
</organism>
<reference evidence="1" key="2">
    <citation type="journal article" date="2021" name="PeerJ">
        <title>Extensive microbial diversity within the chicken gut microbiome revealed by metagenomics and culture.</title>
        <authorList>
            <person name="Gilroy R."/>
            <person name="Ravi A."/>
            <person name="Getino M."/>
            <person name="Pursley I."/>
            <person name="Horton D.L."/>
            <person name="Alikhan N.F."/>
            <person name="Baker D."/>
            <person name="Gharbi K."/>
            <person name="Hall N."/>
            <person name="Watson M."/>
            <person name="Adriaenssens E.M."/>
            <person name="Foster-Nyarko E."/>
            <person name="Jarju S."/>
            <person name="Secka A."/>
            <person name="Antonio M."/>
            <person name="Oren A."/>
            <person name="Chaudhuri R.R."/>
            <person name="La Ragione R."/>
            <person name="Hildebrand F."/>
            <person name="Pallen M.J."/>
        </authorList>
    </citation>
    <scope>NUCLEOTIDE SEQUENCE</scope>
    <source>
        <strain evidence="1">ChiSjej4B22-9803</strain>
    </source>
</reference>
<dbReference type="Gene3D" id="1.10.132.80">
    <property type="match status" value="1"/>
</dbReference>
<dbReference type="AlphaFoldDB" id="A0A9D1S691"/>
<dbReference type="Pfam" id="PF16677">
    <property type="entry name" value="GP3_package"/>
    <property type="match status" value="1"/>
</dbReference>
<dbReference type="InterPro" id="IPR032066">
    <property type="entry name" value="GP3_package"/>
</dbReference>
<comment type="caution">
    <text evidence="1">The sequence shown here is derived from an EMBL/GenBank/DDBJ whole genome shotgun (WGS) entry which is preliminary data.</text>
</comment>
<protein>
    <submittedName>
        <fullName evidence="1">Uncharacterized protein</fullName>
    </submittedName>
</protein>
<evidence type="ECO:0000313" key="2">
    <source>
        <dbReference type="Proteomes" id="UP000824111"/>
    </source>
</evidence>
<gene>
    <name evidence="1" type="ORF">IAB04_05500</name>
</gene>